<evidence type="ECO:0000256" key="7">
    <source>
        <dbReference type="ARBA" id="ARBA00023033"/>
    </source>
</evidence>
<evidence type="ECO:0000259" key="10">
    <source>
        <dbReference type="Pfam" id="PF01494"/>
    </source>
</evidence>
<evidence type="ECO:0000256" key="1">
    <source>
        <dbReference type="ARBA" id="ARBA00001974"/>
    </source>
</evidence>
<comment type="catalytic activity">
    <reaction evidence="8 9">
        <text>L-kynurenine + NADPH + O2 + H(+) = 3-hydroxy-L-kynurenine + NADP(+) + H2O</text>
        <dbReference type="Rhea" id="RHEA:20545"/>
        <dbReference type="ChEBI" id="CHEBI:15377"/>
        <dbReference type="ChEBI" id="CHEBI:15378"/>
        <dbReference type="ChEBI" id="CHEBI:15379"/>
        <dbReference type="ChEBI" id="CHEBI:57783"/>
        <dbReference type="ChEBI" id="CHEBI:57959"/>
        <dbReference type="ChEBI" id="CHEBI:58125"/>
        <dbReference type="ChEBI" id="CHEBI:58349"/>
        <dbReference type="EC" id="1.14.13.9"/>
    </reaction>
</comment>
<dbReference type="GO" id="GO:0043420">
    <property type="term" value="P:anthranilate metabolic process"/>
    <property type="evidence" value="ECO:0007669"/>
    <property type="project" value="UniProtKB-UniRule"/>
</dbReference>
<accession>A0A9D7S9Q0</accession>
<protein>
    <recommendedName>
        <fullName evidence="9">Kynurenine 3-monooxygenase</fullName>
        <ecNumber evidence="9">1.14.13.9</ecNumber>
    </recommendedName>
    <alternativeName>
        <fullName evidence="9">Kynurenine 3-hydroxylase</fullName>
    </alternativeName>
</protein>
<feature type="domain" description="FAD-binding" evidence="10">
    <location>
        <begin position="5"/>
        <end position="340"/>
    </location>
</feature>
<sequence length="450" mass="51355">MKSNQITIAGAGLVGSLLGLRLAQRGYEVHLYESRSDMRKEAISAGRSINLALSDRGITGLTLVGLEEEIMAHAIQMHGRMIHTIQNELLFQPYSERPNECINSISRRTLNVMLMDAFEKINRTKIYFNHKLIHWDHVSGDATFQSEDGHQIIENNTTLLATDGANSEARKRLMQLSTQIRFNYSQTFQNYGYKELTIPPGINGVFQLEKNALHIWPRGHFMMIALPNPDATFTATLFLPYEGPDSLQQLNTKSDIQQYFETHFNDAIPLIPELKTEFFHNPTGHLNSVKCSPWYYEDKLLLVGDAAHAIIPFYGQGMNCGFEDVVVLDQLLDQQLSGEALFSSFTKLRKKSTDAISDLAEDNFVEMRDKVGDPVFQQKRKVEQALEKMFPQYYSKYALVTFRPDVSYYDAMVKGRKQDDLLMKICSERAEISAEQLPDIYKQLNELDSK</sequence>
<dbReference type="InterPro" id="IPR002938">
    <property type="entry name" value="FAD-bd"/>
</dbReference>
<name>A0A9D7S9Q0_9BACT</name>
<dbReference type="PANTHER" id="PTHR46028">
    <property type="entry name" value="KYNURENINE 3-MONOOXYGENASE"/>
    <property type="match status" value="1"/>
</dbReference>
<dbReference type="HAMAP" id="MF_01971">
    <property type="entry name" value="Kynurenine_monooxygenase"/>
    <property type="match status" value="1"/>
</dbReference>
<dbReference type="Proteomes" id="UP000808349">
    <property type="component" value="Unassembled WGS sequence"/>
</dbReference>
<evidence type="ECO:0000256" key="9">
    <source>
        <dbReference type="HAMAP-Rule" id="MF_01971"/>
    </source>
</evidence>
<proteinExistence type="inferred from homology"/>
<evidence type="ECO:0000256" key="2">
    <source>
        <dbReference type="ARBA" id="ARBA00022630"/>
    </source>
</evidence>
<dbReference type="Gene3D" id="3.50.50.60">
    <property type="entry name" value="FAD/NAD(P)-binding domain"/>
    <property type="match status" value="1"/>
</dbReference>
<dbReference type="PANTHER" id="PTHR46028:SF2">
    <property type="entry name" value="KYNURENINE 3-MONOOXYGENASE"/>
    <property type="match status" value="1"/>
</dbReference>
<keyword evidence="4 9" id="KW-0274">FAD</keyword>
<dbReference type="GO" id="GO:0070189">
    <property type="term" value="P:kynurenine metabolic process"/>
    <property type="evidence" value="ECO:0007669"/>
    <property type="project" value="TreeGrafter"/>
</dbReference>
<evidence type="ECO:0000256" key="8">
    <source>
        <dbReference type="ARBA" id="ARBA00047818"/>
    </source>
</evidence>
<evidence type="ECO:0000313" key="11">
    <source>
        <dbReference type="EMBL" id="MBK9718562.1"/>
    </source>
</evidence>
<keyword evidence="3 9" id="KW-0662">Pyridine nucleotide biosynthesis</keyword>
<dbReference type="InterPro" id="IPR036188">
    <property type="entry name" value="FAD/NAD-bd_sf"/>
</dbReference>
<evidence type="ECO:0000256" key="3">
    <source>
        <dbReference type="ARBA" id="ARBA00022642"/>
    </source>
</evidence>
<dbReference type="EMBL" id="JADKFW010000010">
    <property type="protein sequence ID" value="MBK9718562.1"/>
    <property type="molecule type" value="Genomic_DNA"/>
</dbReference>
<keyword evidence="2 9" id="KW-0285">Flavoprotein</keyword>
<organism evidence="11 12">
    <name type="scientific">Candidatus Defluviibacterium haderslevense</name>
    <dbReference type="NCBI Taxonomy" id="2981993"/>
    <lineage>
        <taxon>Bacteria</taxon>
        <taxon>Pseudomonadati</taxon>
        <taxon>Bacteroidota</taxon>
        <taxon>Saprospiria</taxon>
        <taxon>Saprospirales</taxon>
        <taxon>Saprospiraceae</taxon>
        <taxon>Candidatus Defluviibacterium</taxon>
    </lineage>
</organism>
<comment type="function">
    <text evidence="9">Catalyzes the hydroxylation of L-kynurenine (L-Kyn) to form 3-hydroxy-L-kynurenine (L-3OHKyn). Required for synthesis of quinolinic acid.</text>
</comment>
<evidence type="ECO:0000256" key="5">
    <source>
        <dbReference type="ARBA" id="ARBA00022857"/>
    </source>
</evidence>
<evidence type="ECO:0000313" key="12">
    <source>
        <dbReference type="Proteomes" id="UP000808349"/>
    </source>
</evidence>
<comment type="cofactor">
    <cofactor evidence="1 9">
        <name>FAD</name>
        <dbReference type="ChEBI" id="CHEBI:57692"/>
    </cofactor>
</comment>
<keyword evidence="7 9" id="KW-0503">Monooxygenase</keyword>
<dbReference type="PRINTS" id="PR00420">
    <property type="entry name" value="RNGMNOXGNASE"/>
</dbReference>
<comment type="caution">
    <text evidence="11">The sequence shown here is derived from an EMBL/GenBank/DDBJ whole genome shotgun (WGS) entry which is preliminary data.</text>
</comment>
<keyword evidence="5 9" id="KW-0521">NADP</keyword>
<reference evidence="11 12" key="1">
    <citation type="submission" date="2020-10" db="EMBL/GenBank/DDBJ databases">
        <title>Connecting structure to function with the recovery of over 1000 high-quality activated sludge metagenome-assembled genomes encoding full-length rRNA genes using long-read sequencing.</title>
        <authorList>
            <person name="Singleton C.M."/>
            <person name="Petriglieri F."/>
            <person name="Kristensen J.M."/>
            <person name="Kirkegaard R.H."/>
            <person name="Michaelsen T.Y."/>
            <person name="Andersen M.H."/>
            <person name="Karst S.M."/>
            <person name="Dueholm M.S."/>
            <person name="Nielsen P.H."/>
            <person name="Albertsen M."/>
        </authorList>
    </citation>
    <scope>NUCLEOTIDE SEQUENCE [LARGE SCALE GENOMIC DNA]</scope>
    <source>
        <strain evidence="11">Ribe_18-Q3-R11-54_BAT3C.373</strain>
    </source>
</reference>
<dbReference type="GO" id="GO:0019805">
    <property type="term" value="P:quinolinate biosynthetic process"/>
    <property type="evidence" value="ECO:0007669"/>
    <property type="project" value="UniProtKB-UniRule"/>
</dbReference>
<evidence type="ECO:0000256" key="6">
    <source>
        <dbReference type="ARBA" id="ARBA00023002"/>
    </source>
</evidence>
<dbReference type="EC" id="1.14.13.9" evidence="9"/>
<keyword evidence="6 9" id="KW-0560">Oxidoreductase</keyword>
<dbReference type="SUPFAM" id="SSF51905">
    <property type="entry name" value="FAD/NAD(P)-binding domain"/>
    <property type="match status" value="1"/>
</dbReference>
<gene>
    <name evidence="9" type="primary">kmo</name>
    <name evidence="11" type="ORF">IPO85_13825</name>
</gene>
<dbReference type="GO" id="GO:0004502">
    <property type="term" value="F:kynurenine 3-monooxygenase activity"/>
    <property type="evidence" value="ECO:0007669"/>
    <property type="project" value="UniProtKB-UniRule"/>
</dbReference>
<dbReference type="AlphaFoldDB" id="A0A9D7S9Q0"/>
<dbReference type="GO" id="GO:0006569">
    <property type="term" value="P:L-tryptophan catabolic process"/>
    <property type="evidence" value="ECO:0007669"/>
    <property type="project" value="UniProtKB-UniRule"/>
</dbReference>
<dbReference type="GO" id="GO:0071949">
    <property type="term" value="F:FAD binding"/>
    <property type="evidence" value="ECO:0007669"/>
    <property type="project" value="InterPro"/>
</dbReference>
<dbReference type="GO" id="GO:0019363">
    <property type="term" value="P:pyridine nucleotide biosynthetic process"/>
    <property type="evidence" value="ECO:0007669"/>
    <property type="project" value="UniProtKB-KW"/>
</dbReference>
<comment type="similarity">
    <text evidence="9">Belongs to the aromatic-ring hydroxylase family. KMO subfamily.</text>
</comment>
<comment type="pathway">
    <text evidence="9">Cofactor biosynthesis; NAD(+) biosynthesis; quinolinate from L-kynurenine: step 1/3.</text>
</comment>
<dbReference type="Pfam" id="PF01494">
    <property type="entry name" value="FAD_binding_3"/>
    <property type="match status" value="1"/>
</dbReference>
<dbReference type="FunFam" id="3.50.50.60:FF:000185">
    <property type="entry name" value="Kynurenine 3-monooxygenase"/>
    <property type="match status" value="1"/>
</dbReference>
<evidence type="ECO:0000256" key="4">
    <source>
        <dbReference type="ARBA" id="ARBA00022827"/>
    </source>
</evidence>
<dbReference type="InterPro" id="IPR027545">
    <property type="entry name" value="Kynurenine_monooxygenase"/>
</dbReference>